<protein>
    <submittedName>
        <fullName evidence="2">Uncharacterized protein</fullName>
    </submittedName>
</protein>
<accession>A0A5B1BXS4</accession>
<evidence type="ECO:0000256" key="1">
    <source>
        <dbReference type="SAM" id="MobiDB-lite"/>
    </source>
</evidence>
<gene>
    <name evidence="2" type="ORF">F0M16_21320</name>
</gene>
<sequence>MNAQTVTVFQKGKGRLGAQTLSLNSGNRREEKPNRPQLKVVRQSISDDEAIKRANMLAPEDQNMHTANTRRKMRVVHNNMQDVQNAYEPRQSFYGKPVSKEKENRVPGLYGCNRWKSSQQKQDFDSQESFSFF</sequence>
<dbReference type="Proteomes" id="UP000323225">
    <property type="component" value="Unassembled WGS sequence"/>
</dbReference>
<dbReference type="AlphaFoldDB" id="A0A5B1BXS4"/>
<evidence type="ECO:0000313" key="3">
    <source>
        <dbReference type="Proteomes" id="UP000323225"/>
    </source>
</evidence>
<evidence type="ECO:0000313" key="2">
    <source>
        <dbReference type="EMBL" id="KAA1252742.1"/>
    </source>
</evidence>
<reference evidence="2 3" key="1">
    <citation type="submission" date="2019-09" db="EMBL/GenBank/DDBJ databases">
        <authorList>
            <person name="Kritzky A."/>
            <person name="Schelkanova E.Y."/>
            <person name="Alkhova Z.V."/>
            <person name="Smirnova N.I."/>
        </authorList>
    </citation>
    <scope>NUCLEOTIDE SEQUENCE [LARGE SCALE GENOMIC DNA]</scope>
    <source>
        <strain evidence="2 3">M1526</strain>
    </source>
</reference>
<feature type="region of interest" description="Disordered" evidence="1">
    <location>
        <begin position="83"/>
        <end position="106"/>
    </location>
</feature>
<name>A0A5B1BXS4_VIBCL</name>
<dbReference type="EMBL" id="VUAA01000041">
    <property type="protein sequence ID" value="KAA1252742.1"/>
    <property type="molecule type" value="Genomic_DNA"/>
</dbReference>
<proteinExistence type="predicted"/>
<comment type="caution">
    <text evidence="2">The sequence shown here is derived from an EMBL/GenBank/DDBJ whole genome shotgun (WGS) entry which is preliminary data.</text>
</comment>
<organism evidence="2 3">
    <name type="scientific">Vibrio cholerae</name>
    <dbReference type="NCBI Taxonomy" id="666"/>
    <lineage>
        <taxon>Bacteria</taxon>
        <taxon>Pseudomonadati</taxon>
        <taxon>Pseudomonadota</taxon>
        <taxon>Gammaproteobacteria</taxon>
        <taxon>Vibrionales</taxon>
        <taxon>Vibrionaceae</taxon>
        <taxon>Vibrio</taxon>
    </lineage>
</organism>